<reference evidence="3 4" key="1">
    <citation type="submission" date="2018-08" db="EMBL/GenBank/DDBJ databases">
        <title>A genome reference for cultivated species of the human gut microbiota.</title>
        <authorList>
            <person name="Zou Y."/>
            <person name="Xue W."/>
            <person name="Luo G."/>
        </authorList>
    </citation>
    <scope>NUCLEOTIDE SEQUENCE [LARGE SCALE GENOMIC DNA]</scope>
    <source>
        <strain evidence="3 4">OF03-3</strain>
    </source>
</reference>
<dbReference type="InterPro" id="IPR003675">
    <property type="entry name" value="Rce1/LyrA-like_dom"/>
</dbReference>
<dbReference type="AlphaFoldDB" id="A0AA92WFE7"/>
<accession>A0AA92WFE7</accession>
<dbReference type="InterPro" id="IPR052710">
    <property type="entry name" value="CAAX_protease"/>
</dbReference>
<keyword evidence="1" id="KW-1133">Transmembrane helix</keyword>
<evidence type="ECO:0000313" key="4">
    <source>
        <dbReference type="Proteomes" id="UP000285604"/>
    </source>
</evidence>
<protein>
    <submittedName>
        <fullName evidence="3">CPBP family intramembrane metalloprotease</fullName>
    </submittedName>
</protein>
<comment type="caution">
    <text evidence="3">The sequence shown here is derived from an EMBL/GenBank/DDBJ whole genome shotgun (WGS) entry which is preliminary data.</text>
</comment>
<evidence type="ECO:0000256" key="1">
    <source>
        <dbReference type="SAM" id="Phobius"/>
    </source>
</evidence>
<feature type="transmembrane region" description="Helical" evidence="1">
    <location>
        <begin position="50"/>
        <end position="72"/>
    </location>
</feature>
<dbReference type="Pfam" id="PF02517">
    <property type="entry name" value="Rce1-like"/>
    <property type="match status" value="1"/>
</dbReference>
<dbReference type="GO" id="GO:0080120">
    <property type="term" value="P:CAAX-box protein maturation"/>
    <property type="evidence" value="ECO:0007669"/>
    <property type="project" value="UniProtKB-ARBA"/>
</dbReference>
<keyword evidence="1" id="KW-0472">Membrane</keyword>
<feature type="transmembrane region" description="Helical" evidence="1">
    <location>
        <begin position="12"/>
        <end position="35"/>
    </location>
</feature>
<sequence>MYFFKKQSVKIILFCPIIAVLILICLIYIGTIIYIPNIYKSELHSLQDSYIGILTLGVIQPIAEEILFRGTFMSSLLKWKKNPWWAISITTIIFSCIHLNISQIIGTFVFGFIAGWLFYKTNSLYPSIIIHITNNSICCLLGKASFCTTMDQFIDCNKLFGLLVIIPACLGLLIYIICIIQKK</sequence>
<dbReference type="PANTHER" id="PTHR36435:SF1">
    <property type="entry name" value="CAAX AMINO TERMINAL PROTEASE FAMILY PROTEIN"/>
    <property type="match status" value="1"/>
</dbReference>
<dbReference type="GO" id="GO:0004175">
    <property type="term" value="F:endopeptidase activity"/>
    <property type="evidence" value="ECO:0007669"/>
    <property type="project" value="UniProtKB-ARBA"/>
</dbReference>
<dbReference type="Proteomes" id="UP000285604">
    <property type="component" value="Unassembled WGS sequence"/>
</dbReference>
<evidence type="ECO:0000313" key="3">
    <source>
        <dbReference type="EMBL" id="RGX98194.1"/>
    </source>
</evidence>
<keyword evidence="3" id="KW-0378">Hydrolase</keyword>
<feature type="transmembrane region" description="Helical" evidence="1">
    <location>
        <begin position="159"/>
        <end position="180"/>
    </location>
</feature>
<name>A0AA92WFE7_9BACT</name>
<feature type="domain" description="CAAX prenyl protease 2/Lysostaphin resistance protein A-like" evidence="2">
    <location>
        <begin position="50"/>
        <end position="136"/>
    </location>
</feature>
<gene>
    <name evidence="3" type="ORF">DXA63_01570</name>
</gene>
<dbReference type="EMBL" id="QSCI01000003">
    <property type="protein sequence ID" value="RGX98194.1"/>
    <property type="molecule type" value="Genomic_DNA"/>
</dbReference>
<proteinExistence type="predicted"/>
<evidence type="ECO:0000259" key="2">
    <source>
        <dbReference type="Pfam" id="PF02517"/>
    </source>
</evidence>
<feature type="transmembrane region" description="Helical" evidence="1">
    <location>
        <begin position="84"/>
        <end position="117"/>
    </location>
</feature>
<keyword evidence="1" id="KW-0812">Transmembrane</keyword>
<keyword evidence="3" id="KW-0645">Protease</keyword>
<keyword evidence="3" id="KW-0482">Metalloprotease</keyword>
<dbReference type="GO" id="GO:0008237">
    <property type="term" value="F:metallopeptidase activity"/>
    <property type="evidence" value="ECO:0007669"/>
    <property type="project" value="UniProtKB-KW"/>
</dbReference>
<organism evidence="3 4">
    <name type="scientific">Segatella copri</name>
    <dbReference type="NCBI Taxonomy" id="165179"/>
    <lineage>
        <taxon>Bacteria</taxon>
        <taxon>Pseudomonadati</taxon>
        <taxon>Bacteroidota</taxon>
        <taxon>Bacteroidia</taxon>
        <taxon>Bacteroidales</taxon>
        <taxon>Prevotellaceae</taxon>
        <taxon>Segatella</taxon>
    </lineage>
</organism>
<dbReference type="PANTHER" id="PTHR36435">
    <property type="entry name" value="SLR1288 PROTEIN"/>
    <property type="match status" value="1"/>
</dbReference>